<evidence type="ECO:0000313" key="10">
    <source>
        <dbReference type="EMBL" id="MFC5753059.1"/>
    </source>
</evidence>
<evidence type="ECO:0000256" key="4">
    <source>
        <dbReference type="ARBA" id="ARBA00022723"/>
    </source>
</evidence>
<comment type="cofactor">
    <cofactor evidence="1">
        <name>Mn(2+)</name>
        <dbReference type="ChEBI" id="CHEBI:29035"/>
    </cofactor>
</comment>
<keyword evidence="3" id="KW-0540">Nuclease</keyword>
<dbReference type="Pfam" id="PF03372">
    <property type="entry name" value="Exo_endo_phos"/>
    <property type="match status" value="1"/>
</dbReference>
<evidence type="ECO:0000256" key="1">
    <source>
        <dbReference type="ARBA" id="ARBA00001936"/>
    </source>
</evidence>
<evidence type="ECO:0000256" key="8">
    <source>
        <dbReference type="ARBA" id="ARBA00023204"/>
    </source>
</evidence>
<feature type="domain" description="Endonuclease/exonuclease/phosphatase" evidence="9">
    <location>
        <begin position="20"/>
        <end position="265"/>
    </location>
</feature>
<evidence type="ECO:0000256" key="3">
    <source>
        <dbReference type="ARBA" id="ARBA00022722"/>
    </source>
</evidence>
<comment type="cofactor">
    <cofactor evidence="2">
        <name>Mg(2+)</name>
        <dbReference type="ChEBI" id="CHEBI:18420"/>
    </cofactor>
</comment>
<keyword evidence="8" id="KW-0234">DNA repair</keyword>
<dbReference type="SUPFAM" id="SSF56219">
    <property type="entry name" value="DNase I-like"/>
    <property type="match status" value="1"/>
</dbReference>
<dbReference type="InterPro" id="IPR051547">
    <property type="entry name" value="TDP2-like"/>
</dbReference>
<accession>A0ABW1AEU0</accession>
<keyword evidence="4" id="KW-0479">Metal-binding</keyword>
<dbReference type="PANTHER" id="PTHR15822">
    <property type="entry name" value="TRAF AND TNF RECEPTOR-ASSOCIATED PROTEIN"/>
    <property type="match status" value="1"/>
</dbReference>
<dbReference type="InterPro" id="IPR036691">
    <property type="entry name" value="Endo/exonu/phosph_ase_sf"/>
</dbReference>
<evidence type="ECO:0000256" key="6">
    <source>
        <dbReference type="ARBA" id="ARBA00022801"/>
    </source>
</evidence>
<name>A0ABW1AEU0_9ACTN</name>
<sequence>MDYDIERPYGPLIETTARVASWNVWARHGPWPERERAIIAVLAAAAPDIAVLVEAWEDGAETQAVRLKEALGLPHHRFGGADPASGVAILSRWPLTRWDMRRLGGAELTVADAGLAVFARAEGPRGPVQVFGVALGWKLGHSRQRQEQVRDLGAFVRSAAGHEAPVVVCGDFNAPPDSDEIRMLTGRAAVAAPGVVFYDAWEAAGDGTPGHTWSGANHWTKPVLWPDRRIDYVFSAWPRAGGAGHPVHCELLGTEPVDGVIASDHYGVLADLRY</sequence>
<dbReference type="InterPro" id="IPR005135">
    <property type="entry name" value="Endo/exonuclease/phosphatase"/>
</dbReference>
<keyword evidence="7" id="KW-0460">Magnesium</keyword>
<dbReference type="RefSeq" id="WP_378289688.1">
    <property type="nucleotide sequence ID" value="NZ_JBHSON010000102.1"/>
</dbReference>
<protein>
    <submittedName>
        <fullName evidence="10">Endonuclease/exonuclease/phosphatase family protein</fullName>
    </submittedName>
</protein>
<dbReference type="Gene3D" id="3.60.10.10">
    <property type="entry name" value="Endonuclease/exonuclease/phosphatase"/>
    <property type="match status" value="1"/>
</dbReference>
<keyword evidence="6" id="KW-0378">Hydrolase</keyword>
<gene>
    <name evidence="10" type="ORF">ACFPZN_46235</name>
</gene>
<evidence type="ECO:0000259" key="9">
    <source>
        <dbReference type="Pfam" id="PF03372"/>
    </source>
</evidence>
<keyword evidence="5" id="KW-0227">DNA damage</keyword>
<keyword evidence="10" id="KW-0255">Endonuclease</keyword>
<proteinExistence type="predicted"/>
<evidence type="ECO:0000256" key="7">
    <source>
        <dbReference type="ARBA" id="ARBA00022842"/>
    </source>
</evidence>
<comment type="caution">
    <text evidence="10">The sequence shown here is derived from an EMBL/GenBank/DDBJ whole genome shotgun (WGS) entry which is preliminary data.</text>
</comment>
<reference evidence="11" key="1">
    <citation type="journal article" date="2019" name="Int. J. Syst. Evol. Microbiol.">
        <title>The Global Catalogue of Microorganisms (GCM) 10K type strain sequencing project: providing services to taxonomists for standard genome sequencing and annotation.</title>
        <authorList>
            <consortium name="The Broad Institute Genomics Platform"/>
            <consortium name="The Broad Institute Genome Sequencing Center for Infectious Disease"/>
            <person name="Wu L."/>
            <person name="Ma J."/>
        </authorList>
    </citation>
    <scope>NUCLEOTIDE SEQUENCE [LARGE SCALE GENOMIC DNA]</scope>
    <source>
        <strain evidence="11">KCTC 42087</strain>
    </source>
</reference>
<evidence type="ECO:0000256" key="2">
    <source>
        <dbReference type="ARBA" id="ARBA00001946"/>
    </source>
</evidence>
<dbReference type="Proteomes" id="UP001596074">
    <property type="component" value="Unassembled WGS sequence"/>
</dbReference>
<evidence type="ECO:0000256" key="5">
    <source>
        <dbReference type="ARBA" id="ARBA00022763"/>
    </source>
</evidence>
<keyword evidence="11" id="KW-1185">Reference proteome</keyword>
<dbReference type="PANTHER" id="PTHR15822:SF4">
    <property type="entry name" value="TYROSYL-DNA PHOSPHODIESTERASE 2"/>
    <property type="match status" value="1"/>
</dbReference>
<organism evidence="10 11">
    <name type="scientific">Actinomadura rugatobispora</name>
    <dbReference type="NCBI Taxonomy" id="1994"/>
    <lineage>
        <taxon>Bacteria</taxon>
        <taxon>Bacillati</taxon>
        <taxon>Actinomycetota</taxon>
        <taxon>Actinomycetes</taxon>
        <taxon>Streptosporangiales</taxon>
        <taxon>Thermomonosporaceae</taxon>
        <taxon>Actinomadura</taxon>
    </lineage>
</organism>
<dbReference type="GO" id="GO:0004519">
    <property type="term" value="F:endonuclease activity"/>
    <property type="evidence" value="ECO:0007669"/>
    <property type="project" value="UniProtKB-KW"/>
</dbReference>
<dbReference type="EMBL" id="JBHSON010000102">
    <property type="protein sequence ID" value="MFC5753059.1"/>
    <property type="molecule type" value="Genomic_DNA"/>
</dbReference>
<evidence type="ECO:0000313" key="11">
    <source>
        <dbReference type="Proteomes" id="UP001596074"/>
    </source>
</evidence>